<sequence>MYLRAFKKCINKQPIRNCVFYTQLPSFSSHYVNADKMES</sequence>
<evidence type="ECO:0000313" key="1">
    <source>
        <dbReference type="EMBL" id="ATC83672.1"/>
    </source>
</evidence>
<name>A0ACA8DZK8_9GAMM</name>
<gene>
    <name evidence="1" type="ORF">PAGA_a3558</name>
</gene>
<evidence type="ECO:0000313" key="2">
    <source>
        <dbReference type="Proteomes" id="UP000217277"/>
    </source>
</evidence>
<protein>
    <submittedName>
        <fullName evidence="1">Uncharacterized protein</fullName>
    </submittedName>
</protein>
<dbReference type="EMBL" id="CP011011">
    <property type="protein sequence ID" value="ATC83672.1"/>
    <property type="molecule type" value="Genomic_DNA"/>
</dbReference>
<organism evidence="1 2">
    <name type="scientific">Pseudoalteromonas agarivorans DSM 14585</name>
    <dbReference type="NCBI Taxonomy" id="1312369"/>
    <lineage>
        <taxon>Bacteria</taxon>
        <taxon>Pseudomonadati</taxon>
        <taxon>Pseudomonadota</taxon>
        <taxon>Gammaproteobacteria</taxon>
        <taxon>Alteromonadales</taxon>
        <taxon>Pseudoalteromonadaceae</taxon>
        <taxon>Pseudoalteromonas</taxon>
    </lineage>
</organism>
<keyword evidence="2" id="KW-1185">Reference proteome</keyword>
<dbReference type="Proteomes" id="UP000217277">
    <property type="component" value="Chromosome I"/>
</dbReference>
<reference evidence="1" key="1">
    <citation type="submission" date="2015-03" db="EMBL/GenBank/DDBJ databases">
        <authorList>
            <person name="Xie B.-B."/>
            <person name="Rong J.-C."/>
            <person name="Qin Q.-L."/>
            <person name="Zhang Y.-Z."/>
        </authorList>
    </citation>
    <scope>NUCLEOTIDE SEQUENCE</scope>
    <source>
        <strain evidence="1">DSM 14585</strain>
    </source>
</reference>
<proteinExistence type="predicted"/>
<accession>A0ACA8DZK8</accession>